<name>A0ACA9RK27_9GLOM</name>
<feature type="non-terminal residue" evidence="1">
    <location>
        <position position="121"/>
    </location>
</feature>
<evidence type="ECO:0000313" key="1">
    <source>
        <dbReference type="EMBL" id="CAG8796986.1"/>
    </source>
</evidence>
<dbReference type="EMBL" id="CAJVPW010075332">
    <property type="protein sequence ID" value="CAG8796986.1"/>
    <property type="molecule type" value="Genomic_DNA"/>
</dbReference>
<reference evidence="1" key="1">
    <citation type="submission" date="2021-06" db="EMBL/GenBank/DDBJ databases">
        <authorList>
            <person name="Kallberg Y."/>
            <person name="Tangrot J."/>
            <person name="Rosling A."/>
        </authorList>
    </citation>
    <scope>NUCLEOTIDE SEQUENCE</scope>
    <source>
        <strain evidence="1">28 12/20/2015</strain>
    </source>
</reference>
<keyword evidence="2" id="KW-1185">Reference proteome</keyword>
<feature type="non-terminal residue" evidence="1">
    <location>
        <position position="1"/>
    </location>
</feature>
<sequence length="121" mass="14466">KPLNDQRLQIIRKIHAYMIKESREFLYCFAPKCSKRFEVTPQTFSPFFCSKECEHEIKVKEIKERSLLRAYRYSQEDLSNFRKLFGGEVTEEKMEEFFKLAKKLVRYAAKPMPVSQSQTLV</sequence>
<accession>A0ACA9RK27</accession>
<proteinExistence type="predicted"/>
<organism evidence="1 2">
    <name type="scientific">Cetraspora pellucida</name>
    <dbReference type="NCBI Taxonomy" id="1433469"/>
    <lineage>
        <taxon>Eukaryota</taxon>
        <taxon>Fungi</taxon>
        <taxon>Fungi incertae sedis</taxon>
        <taxon>Mucoromycota</taxon>
        <taxon>Glomeromycotina</taxon>
        <taxon>Glomeromycetes</taxon>
        <taxon>Diversisporales</taxon>
        <taxon>Gigasporaceae</taxon>
        <taxon>Cetraspora</taxon>
    </lineage>
</organism>
<evidence type="ECO:0000313" key="2">
    <source>
        <dbReference type="Proteomes" id="UP000789366"/>
    </source>
</evidence>
<protein>
    <submittedName>
        <fullName evidence="1">4721_t:CDS:1</fullName>
    </submittedName>
</protein>
<dbReference type="Proteomes" id="UP000789366">
    <property type="component" value="Unassembled WGS sequence"/>
</dbReference>
<comment type="caution">
    <text evidence="1">The sequence shown here is derived from an EMBL/GenBank/DDBJ whole genome shotgun (WGS) entry which is preliminary data.</text>
</comment>
<gene>
    <name evidence="1" type="ORF">SPELUC_LOCUS17716</name>
</gene>